<dbReference type="Pfam" id="PF14200">
    <property type="entry name" value="RicinB_lectin_2"/>
    <property type="match status" value="1"/>
</dbReference>
<dbReference type="Gene3D" id="2.80.10.50">
    <property type="match status" value="1"/>
</dbReference>
<accession>A0A4R4QEP9</accession>
<reference evidence="4 5" key="1">
    <citation type="submission" date="2019-03" db="EMBL/GenBank/DDBJ databases">
        <title>Draft genome sequences of novel Actinobacteria.</title>
        <authorList>
            <person name="Sahin N."/>
            <person name="Ay H."/>
            <person name="Saygin H."/>
        </authorList>
    </citation>
    <scope>NUCLEOTIDE SEQUENCE [LARGE SCALE GENOMIC DNA]</scope>
    <source>
        <strain evidence="4 5">JCM 30547</strain>
    </source>
</reference>
<dbReference type="SUPFAM" id="SSF50370">
    <property type="entry name" value="Ricin B-like lectins"/>
    <property type="match status" value="1"/>
</dbReference>
<evidence type="ECO:0000313" key="5">
    <source>
        <dbReference type="Proteomes" id="UP000295075"/>
    </source>
</evidence>
<evidence type="ECO:0000256" key="2">
    <source>
        <dbReference type="SAM" id="Phobius"/>
    </source>
</evidence>
<dbReference type="Proteomes" id="UP000295075">
    <property type="component" value="Unassembled WGS sequence"/>
</dbReference>
<dbReference type="EMBL" id="SMKA01000010">
    <property type="protein sequence ID" value="TDC33988.1"/>
    <property type="molecule type" value="Genomic_DNA"/>
</dbReference>
<dbReference type="AlphaFoldDB" id="A0A4R4QEP9"/>
<dbReference type="CDD" id="cd00161">
    <property type="entry name" value="beta-trefoil_Ricin-like"/>
    <property type="match status" value="1"/>
</dbReference>
<feature type="domain" description="Ricin B lectin" evidence="3">
    <location>
        <begin position="170"/>
        <end position="251"/>
    </location>
</feature>
<sequence length="277" mass="29540">MAVADRRKRNPRAADRRSRPSLLRCCEHQKCLGTSIPLASPASQSCDPGDIDLSTSPRHRSTLIQRSLRSRTGTQRTIKVREMTVKKINGILAGIIGGATLVSALGAVPAQAATSAGGEDLPTNILSFSSSTGIKLLTAEKDLNGDFAAGVTIRDDATPGRDDLATTPLNQKWTAFRVGKGHVICTLSIGGDLAFACLDIVNNSTASGANVGIRPFDGSPSQQWQVIAADPKRPRAKFLRNVNSGKVMQVVGIGIRQQPLDVDNNSFTQSWFPNALR</sequence>
<dbReference type="OrthoDB" id="5198289at2"/>
<evidence type="ECO:0000259" key="3">
    <source>
        <dbReference type="Pfam" id="PF14200"/>
    </source>
</evidence>
<evidence type="ECO:0000313" key="4">
    <source>
        <dbReference type="EMBL" id="TDC33988.1"/>
    </source>
</evidence>
<organism evidence="4 5">
    <name type="scientific">Kribbella albertanoniae</name>
    <dbReference type="NCBI Taxonomy" id="1266829"/>
    <lineage>
        <taxon>Bacteria</taxon>
        <taxon>Bacillati</taxon>
        <taxon>Actinomycetota</taxon>
        <taxon>Actinomycetes</taxon>
        <taxon>Propionibacteriales</taxon>
        <taxon>Kribbellaceae</taxon>
        <taxon>Kribbella</taxon>
    </lineage>
</organism>
<evidence type="ECO:0000256" key="1">
    <source>
        <dbReference type="SAM" id="MobiDB-lite"/>
    </source>
</evidence>
<feature type="compositionally biased region" description="Basic residues" evidence="1">
    <location>
        <begin position="1"/>
        <end position="11"/>
    </location>
</feature>
<name>A0A4R4QEP9_9ACTN</name>
<keyword evidence="2" id="KW-0472">Membrane</keyword>
<comment type="caution">
    <text evidence="4">The sequence shown here is derived from an EMBL/GenBank/DDBJ whole genome shotgun (WGS) entry which is preliminary data.</text>
</comment>
<feature type="region of interest" description="Disordered" evidence="1">
    <location>
        <begin position="40"/>
        <end position="60"/>
    </location>
</feature>
<feature type="region of interest" description="Disordered" evidence="1">
    <location>
        <begin position="1"/>
        <end position="20"/>
    </location>
</feature>
<dbReference type="InterPro" id="IPR035992">
    <property type="entry name" value="Ricin_B-like_lectins"/>
</dbReference>
<keyword evidence="5" id="KW-1185">Reference proteome</keyword>
<proteinExistence type="predicted"/>
<gene>
    <name evidence="4" type="ORF">E1261_04575</name>
</gene>
<keyword evidence="2" id="KW-0812">Transmembrane</keyword>
<dbReference type="InterPro" id="IPR000772">
    <property type="entry name" value="Ricin_B_lectin"/>
</dbReference>
<feature type="transmembrane region" description="Helical" evidence="2">
    <location>
        <begin position="88"/>
        <end position="108"/>
    </location>
</feature>
<protein>
    <recommendedName>
        <fullName evidence="3">Ricin B lectin domain-containing protein</fullName>
    </recommendedName>
</protein>
<keyword evidence="2" id="KW-1133">Transmembrane helix</keyword>